<protein>
    <recommendedName>
        <fullName evidence="2">DUF1758 domain-containing protein</fullName>
    </recommendedName>
</protein>
<evidence type="ECO:0000313" key="3">
    <source>
        <dbReference type="EMBL" id="CAB4030068.1"/>
    </source>
</evidence>
<name>A0A6S7JGX1_PARCT</name>
<gene>
    <name evidence="3" type="ORF">PACLA_8A082753</name>
</gene>
<feature type="compositionally biased region" description="Polar residues" evidence="1">
    <location>
        <begin position="246"/>
        <end position="262"/>
    </location>
</feature>
<reference evidence="3" key="1">
    <citation type="submission" date="2020-04" db="EMBL/GenBank/DDBJ databases">
        <authorList>
            <person name="Alioto T."/>
            <person name="Alioto T."/>
            <person name="Gomez Garrido J."/>
        </authorList>
    </citation>
    <scope>NUCLEOTIDE SEQUENCE</scope>
    <source>
        <strain evidence="3">A484AB</strain>
    </source>
</reference>
<dbReference type="InterPro" id="IPR008737">
    <property type="entry name" value="DUF1758"/>
</dbReference>
<accession>A0A6S7JGX1</accession>
<dbReference type="Pfam" id="PF05585">
    <property type="entry name" value="DUF1758"/>
    <property type="match status" value="1"/>
</dbReference>
<dbReference type="Proteomes" id="UP001152795">
    <property type="component" value="Unassembled WGS sequence"/>
</dbReference>
<dbReference type="OrthoDB" id="6153490at2759"/>
<dbReference type="PANTHER" id="PTHR47331:SF5">
    <property type="entry name" value="RIBONUCLEASE H"/>
    <property type="match status" value="1"/>
</dbReference>
<comment type="caution">
    <text evidence="3">The sequence shown here is derived from an EMBL/GenBank/DDBJ whole genome shotgun (WGS) entry which is preliminary data.</text>
</comment>
<dbReference type="InterPro" id="IPR021109">
    <property type="entry name" value="Peptidase_aspartic_dom_sf"/>
</dbReference>
<feature type="region of interest" description="Disordered" evidence="1">
    <location>
        <begin position="223"/>
        <end position="278"/>
    </location>
</feature>
<dbReference type="PANTHER" id="PTHR47331">
    <property type="entry name" value="PHD-TYPE DOMAIN-CONTAINING PROTEIN"/>
    <property type="match status" value="1"/>
</dbReference>
<sequence length="613" mass="68194">MEEQQRLIASRRAHRAHLTKVLKKITELKEVEDDQNEQHAIVTLGSYLEQLQRKGQVLSELDNKIFELFTKPEDLEADIIEAEDTQSFIAETICTTKNFIENKTKSMNISQHDQAAGASNNIQQTPESNQATSSESEPAGNQPSTPEETQPQSSTVSENLPVNLNQPPTTNPPTAAFAIRQSKNSTYKPGSPVMYHQPQQSEHVFTAKCKTRGRCKICHRKHHTSLCSAENPPPPNQDKQDPTPNVPNQSVNTINTAPTENMATPTSISPAATTPTTISPTTIQHLSENKHKSTLLKTAISPIEYIGSTVTAHILFDEGSHRSFITSSLARNVGLTAEREETLSLSTFGGTTTSVRRVEVGTINLQTPVGENIPIEVIIVPTIAAPLQSFTTIDLHNLPHLKGLTFAHPITNEHTFDIDLLIGADHYWNVVEDEIIKGSGPTAAKSKIGYLLSGPIPLTNQTSALNTTILNIMTASKDDEFEFRRFWELESIGIQPREKDDTSDFLQQYQDKSISLKDGKYHAKLPWKPDQPILPPNAEIAAKRTRSMVRRMANDPEKLKMYNDVIINQEKQGFIEKVENPNMNTRTCHYIPHHAVIKESSTTPLRVVYDCSC</sequence>
<feature type="domain" description="DUF1758" evidence="2">
    <location>
        <begin position="311"/>
        <end position="453"/>
    </location>
</feature>
<evidence type="ECO:0000313" key="4">
    <source>
        <dbReference type="Proteomes" id="UP001152795"/>
    </source>
</evidence>
<feature type="non-terminal residue" evidence="3">
    <location>
        <position position="1"/>
    </location>
</feature>
<feature type="compositionally biased region" description="Low complexity" evidence="1">
    <location>
        <begin position="159"/>
        <end position="174"/>
    </location>
</feature>
<feature type="compositionally biased region" description="Low complexity" evidence="1">
    <location>
        <begin position="263"/>
        <end position="278"/>
    </location>
</feature>
<proteinExistence type="predicted"/>
<evidence type="ECO:0000256" key="1">
    <source>
        <dbReference type="SAM" id="MobiDB-lite"/>
    </source>
</evidence>
<keyword evidence="4" id="KW-1185">Reference proteome</keyword>
<organism evidence="3 4">
    <name type="scientific">Paramuricea clavata</name>
    <name type="common">Red gorgonian</name>
    <name type="synonym">Violescent sea-whip</name>
    <dbReference type="NCBI Taxonomy" id="317549"/>
    <lineage>
        <taxon>Eukaryota</taxon>
        <taxon>Metazoa</taxon>
        <taxon>Cnidaria</taxon>
        <taxon>Anthozoa</taxon>
        <taxon>Octocorallia</taxon>
        <taxon>Malacalcyonacea</taxon>
        <taxon>Plexauridae</taxon>
        <taxon>Paramuricea</taxon>
    </lineage>
</organism>
<dbReference type="EMBL" id="CACRXK020016603">
    <property type="protein sequence ID" value="CAB4030068.1"/>
    <property type="molecule type" value="Genomic_DNA"/>
</dbReference>
<feature type="compositionally biased region" description="Polar residues" evidence="1">
    <location>
        <begin position="112"/>
        <end position="158"/>
    </location>
</feature>
<dbReference type="AlphaFoldDB" id="A0A6S7JGX1"/>
<dbReference type="Gene3D" id="2.40.70.10">
    <property type="entry name" value="Acid Proteases"/>
    <property type="match status" value="1"/>
</dbReference>
<feature type="region of interest" description="Disordered" evidence="1">
    <location>
        <begin position="112"/>
        <end position="175"/>
    </location>
</feature>
<evidence type="ECO:0000259" key="2">
    <source>
        <dbReference type="Pfam" id="PF05585"/>
    </source>
</evidence>